<reference evidence="3 4" key="2">
    <citation type="submission" date="2016-08" db="EMBL/GenBank/DDBJ databases">
        <title>Pervasive Adenine N6-methylation of Active Genes in Fungi.</title>
        <authorList>
            <consortium name="DOE Joint Genome Institute"/>
            <person name="Mondo S.J."/>
            <person name="Dannebaum R.O."/>
            <person name="Kuo R.C."/>
            <person name="Labutti K."/>
            <person name="Haridas S."/>
            <person name="Kuo A."/>
            <person name="Salamov A."/>
            <person name="Ahrendt S.R."/>
            <person name="Lipzen A."/>
            <person name="Sullivan W."/>
            <person name="Andreopoulos W.B."/>
            <person name="Clum A."/>
            <person name="Lindquist E."/>
            <person name="Daum C."/>
            <person name="Ramamoorthy G.K."/>
            <person name="Gryganskyi A."/>
            <person name="Culley D."/>
            <person name="Magnuson J.K."/>
            <person name="James T.Y."/>
            <person name="O'Malley M.A."/>
            <person name="Stajich J.E."/>
            <person name="Spatafora J.W."/>
            <person name="Visel A."/>
            <person name="Grigoriev I.V."/>
        </authorList>
    </citation>
    <scope>NUCLEOTIDE SEQUENCE [LARGE SCALE GENOMIC DNA]</scope>
    <source>
        <strain evidence="4">finn</strain>
    </source>
</reference>
<accession>A0A1Y1VPZ9</accession>
<gene>
    <name evidence="3" type="ORF">BCR36DRAFT_408176</name>
</gene>
<feature type="transmembrane region" description="Helical" evidence="2">
    <location>
        <begin position="69"/>
        <end position="98"/>
    </location>
</feature>
<dbReference type="Proteomes" id="UP000193719">
    <property type="component" value="Unassembled WGS sequence"/>
</dbReference>
<reference evidence="3 4" key="1">
    <citation type="submission" date="2016-08" db="EMBL/GenBank/DDBJ databases">
        <title>Genomes of anaerobic fungi encode conserved fungal cellulosomes for biomass hydrolysis.</title>
        <authorList>
            <consortium name="DOE Joint Genome Institute"/>
            <person name="Haitjema C.H."/>
            <person name="Gilmore S.P."/>
            <person name="Henske J.K."/>
            <person name="Solomon K.V."/>
            <person name="De Groot R."/>
            <person name="Kuo A."/>
            <person name="Mondo S.J."/>
            <person name="Salamov A.A."/>
            <person name="Labutti K."/>
            <person name="Zhao Z."/>
            <person name="Chiniquy J."/>
            <person name="Barry K."/>
            <person name="Brewer H.M."/>
            <person name="Purvine S.O."/>
            <person name="Wright A.T."/>
            <person name="Boxma B."/>
            <person name="Van Alen T."/>
            <person name="Hackstein J.H."/>
            <person name="Baker S.E."/>
            <person name="Grigoriev I.V."/>
            <person name="O'Malley M.A."/>
        </authorList>
    </citation>
    <scope>NUCLEOTIDE SEQUENCE [LARGE SCALE GENOMIC DNA]</scope>
    <source>
        <strain evidence="4">finn</strain>
    </source>
</reference>
<keyword evidence="2" id="KW-0812">Transmembrane</keyword>
<comment type="caution">
    <text evidence="3">The sequence shown here is derived from an EMBL/GenBank/DDBJ whole genome shotgun (WGS) entry which is preliminary data.</text>
</comment>
<evidence type="ECO:0000256" key="1">
    <source>
        <dbReference type="SAM" id="MobiDB-lite"/>
    </source>
</evidence>
<evidence type="ECO:0000313" key="3">
    <source>
        <dbReference type="EMBL" id="ORX61213.1"/>
    </source>
</evidence>
<feature type="compositionally biased region" description="Basic and acidic residues" evidence="1">
    <location>
        <begin position="1"/>
        <end position="15"/>
    </location>
</feature>
<keyword evidence="2" id="KW-0472">Membrane</keyword>
<dbReference type="AlphaFoldDB" id="A0A1Y1VPZ9"/>
<feature type="region of interest" description="Disordered" evidence="1">
    <location>
        <begin position="1"/>
        <end position="26"/>
    </location>
</feature>
<proteinExistence type="predicted"/>
<keyword evidence="2" id="KW-1133">Transmembrane helix</keyword>
<organism evidence="3 4">
    <name type="scientific">Piromyces finnis</name>
    <dbReference type="NCBI Taxonomy" id="1754191"/>
    <lineage>
        <taxon>Eukaryota</taxon>
        <taxon>Fungi</taxon>
        <taxon>Fungi incertae sedis</taxon>
        <taxon>Chytridiomycota</taxon>
        <taxon>Chytridiomycota incertae sedis</taxon>
        <taxon>Neocallimastigomycetes</taxon>
        <taxon>Neocallimastigales</taxon>
        <taxon>Neocallimastigaceae</taxon>
        <taxon>Piromyces</taxon>
    </lineage>
</organism>
<name>A0A1Y1VPZ9_9FUNG</name>
<evidence type="ECO:0000313" key="4">
    <source>
        <dbReference type="Proteomes" id="UP000193719"/>
    </source>
</evidence>
<feature type="compositionally biased region" description="Low complexity" evidence="1">
    <location>
        <begin position="16"/>
        <end position="26"/>
    </location>
</feature>
<protein>
    <submittedName>
        <fullName evidence="3">Uncharacterized protein</fullName>
    </submittedName>
</protein>
<keyword evidence="4" id="KW-1185">Reference proteome</keyword>
<sequence length="134" mass="15542">MNEEKNSEIKSDNKNNENNNGDDINSDNFENNNEFNAISSLNINKITNSIFKYYSTIGTNKKLYKNLDVLFYFIEIIINIISWAFLIILYGSFFIYGIGSSFSYQKIPNWVIKLNVLISKFCFGPLYIPSKENC</sequence>
<dbReference type="EMBL" id="MCFH01000001">
    <property type="protein sequence ID" value="ORX61213.1"/>
    <property type="molecule type" value="Genomic_DNA"/>
</dbReference>
<evidence type="ECO:0000256" key="2">
    <source>
        <dbReference type="SAM" id="Phobius"/>
    </source>
</evidence>